<sequence>MAEQDLRDYGTPEERAERQAAARGQLADARRNGNQQAGTPGRRPTR</sequence>
<evidence type="ECO:0000313" key="3">
    <source>
        <dbReference type="Proteomes" id="UP001501638"/>
    </source>
</evidence>
<feature type="compositionally biased region" description="Basic and acidic residues" evidence="1">
    <location>
        <begin position="1"/>
        <end position="20"/>
    </location>
</feature>
<keyword evidence="3" id="KW-1185">Reference proteome</keyword>
<proteinExistence type="predicted"/>
<protein>
    <submittedName>
        <fullName evidence="2">Uncharacterized protein</fullName>
    </submittedName>
</protein>
<evidence type="ECO:0000313" key="2">
    <source>
        <dbReference type="EMBL" id="GAA2457080.1"/>
    </source>
</evidence>
<comment type="caution">
    <text evidence="2">The sequence shown here is derived from an EMBL/GenBank/DDBJ whole genome shotgun (WGS) entry which is preliminary data.</text>
</comment>
<dbReference type="Proteomes" id="UP001501638">
    <property type="component" value="Unassembled WGS sequence"/>
</dbReference>
<evidence type="ECO:0000256" key="1">
    <source>
        <dbReference type="SAM" id="MobiDB-lite"/>
    </source>
</evidence>
<name>A0ABN3KHV9_9ACTN</name>
<feature type="region of interest" description="Disordered" evidence="1">
    <location>
        <begin position="1"/>
        <end position="46"/>
    </location>
</feature>
<reference evidence="2 3" key="1">
    <citation type="journal article" date="2019" name="Int. J. Syst. Evol. Microbiol.">
        <title>The Global Catalogue of Microorganisms (GCM) 10K type strain sequencing project: providing services to taxonomists for standard genome sequencing and annotation.</title>
        <authorList>
            <consortium name="The Broad Institute Genomics Platform"/>
            <consortium name="The Broad Institute Genome Sequencing Center for Infectious Disease"/>
            <person name="Wu L."/>
            <person name="Ma J."/>
        </authorList>
    </citation>
    <scope>NUCLEOTIDE SEQUENCE [LARGE SCALE GENOMIC DNA]</scope>
    <source>
        <strain evidence="2 3">JCM 6305</strain>
    </source>
</reference>
<dbReference type="RefSeq" id="WP_344326691.1">
    <property type="nucleotide sequence ID" value="NZ_BAAASZ010000031.1"/>
</dbReference>
<gene>
    <name evidence="2" type="ORF">GCM10010405_46420</name>
</gene>
<organism evidence="2 3">
    <name type="scientific">Streptomyces macrosporus</name>
    <dbReference type="NCBI Taxonomy" id="44032"/>
    <lineage>
        <taxon>Bacteria</taxon>
        <taxon>Bacillati</taxon>
        <taxon>Actinomycetota</taxon>
        <taxon>Actinomycetes</taxon>
        <taxon>Kitasatosporales</taxon>
        <taxon>Streptomycetaceae</taxon>
        <taxon>Streptomyces</taxon>
    </lineage>
</organism>
<dbReference type="EMBL" id="BAAASZ010000031">
    <property type="protein sequence ID" value="GAA2457080.1"/>
    <property type="molecule type" value="Genomic_DNA"/>
</dbReference>
<accession>A0ABN3KHV9</accession>